<feature type="compositionally biased region" description="Basic and acidic residues" evidence="1">
    <location>
        <begin position="87"/>
        <end position="101"/>
    </location>
</feature>
<reference evidence="3 4" key="1">
    <citation type="submission" date="2016-07" db="EMBL/GenBank/DDBJ databases">
        <title>Pervasive Adenine N6-methylation of Active Genes in Fungi.</title>
        <authorList>
            <consortium name="DOE Joint Genome Institute"/>
            <person name="Mondo S.J."/>
            <person name="Dannebaum R.O."/>
            <person name="Kuo R.C."/>
            <person name="Labutti K."/>
            <person name="Haridas S."/>
            <person name="Kuo A."/>
            <person name="Salamov A."/>
            <person name="Ahrendt S.R."/>
            <person name="Lipzen A."/>
            <person name="Sullivan W."/>
            <person name="Andreopoulos W.B."/>
            <person name="Clum A."/>
            <person name="Lindquist E."/>
            <person name="Daum C."/>
            <person name="Ramamoorthy G.K."/>
            <person name="Gryganskyi A."/>
            <person name="Culley D."/>
            <person name="Magnuson J.K."/>
            <person name="James T.Y."/>
            <person name="O'Malley M.A."/>
            <person name="Stajich J.E."/>
            <person name="Spatafora J.W."/>
            <person name="Visel A."/>
            <person name="Grigoriev I.V."/>
        </authorList>
    </citation>
    <scope>NUCLEOTIDE SEQUENCE [LARGE SCALE GENOMIC DNA]</scope>
    <source>
        <strain evidence="3 4">12-1054</strain>
    </source>
</reference>
<feature type="region of interest" description="Disordered" evidence="1">
    <location>
        <begin position="78"/>
        <end position="102"/>
    </location>
</feature>
<accession>A0A1Y2EXQ1</accession>
<keyword evidence="2" id="KW-0732">Signal</keyword>
<evidence type="ECO:0000256" key="2">
    <source>
        <dbReference type="SAM" id="SignalP"/>
    </source>
</evidence>
<evidence type="ECO:0000256" key="1">
    <source>
        <dbReference type="SAM" id="MobiDB-lite"/>
    </source>
</evidence>
<dbReference type="Proteomes" id="UP000193685">
    <property type="component" value="Unassembled WGS sequence"/>
</dbReference>
<proteinExistence type="predicted"/>
<evidence type="ECO:0000313" key="4">
    <source>
        <dbReference type="Proteomes" id="UP000193685"/>
    </source>
</evidence>
<keyword evidence="4" id="KW-1185">Reference proteome</keyword>
<gene>
    <name evidence="3" type="ORF">BCR37DRAFT_166355</name>
</gene>
<feature type="chain" id="PRO_5012440722" evidence="2">
    <location>
        <begin position="33"/>
        <end position="323"/>
    </location>
</feature>
<dbReference type="AlphaFoldDB" id="A0A1Y2EXQ1"/>
<evidence type="ECO:0000313" key="3">
    <source>
        <dbReference type="EMBL" id="ORY76392.1"/>
    </source>
</evidence>
<protein>
    <submittedName>
        <fullName evidence="3">Uncharacterized protein</fullName>
    </submittedName>
</protein>
<sequence>MLVQGAIRTLKLLAWSMCLLTWSGALLNAAAAGTIQLGKCQAYWLQLKPEAFNAGFPLKSTCRYKLMERWDSDQENSIVTHTSGKFPRRDDTPKDDKKPLEDSNPAFTTCYLIERDTLCPHGEAKNDNYFQLSAPPGHDSTQKYGLFCMYIQNLLTKPTLAPNNAWPGWTLDWEDQNDKHNQCKLNYKYTAPTNAAWLTFYPPSHKAVRGDLCPYQLQSARLDSRGVPARGSNALSGTNSVWYCRYILADPRCSPNHLRPYNLFQVTGPANLRNLGIFCPLKGDARPPPQDAYAQLGSFESHRPTWHYDVSTTSWLQSATSPV</sequence>
<dbReference type="RefSeq" id="XP_040722655.1">
    <property type="nucleotide sequence ID" value="XM_040866228.1"/>
</dbReference>
<organism evidence="3 4">
    <name type="scientific">Protomyces lactucae-debilis</name>
    <dbReference type="NCBI Taxonomy" id="2754530"/>
    <lineage>
        <taxon>Eukaryota</taxon>
        <taxon>Fungi</taxon>
        <taxon>Dikarya</taxon>
        <taxon>Ascomycota</taxon>
        <taxon>Taphrinomycotina</taxon>
        <taxon>Taphrinomycetes</taxon>
        <taxon>Taphrinales</taxon>
        <taxon>Protomycetaceae</taxon>
        <taxon>Protomyces</taxon>
    </lineage>
</organism>
<comment type="caution">
    <text evidence="3">The sequence shown here is derived from an EMBL/GenBank/DDBJ whole genome shotgun (WGS) entry which is preliminary data.</text>
</comment>
<feature type="signal peptide" evidence="2">
    <location>
        <begin position="1"/>
        <end position="32"/>
    </location>
</feature>
<dbReference type="GeneID" id="63782827"/>
<dbReference type="EMBL" id="MCFI01000023">
    <property type="protein sequence ID" value="ORY76392.1"/>
    <property type="molecule type" value="Genomic_DNA"/>
</dbReference>
<name>A0A1Y2EXQ1_PROLT</name>